<dbReference type="EMBL" id="CP158165">
    <property type="protein sequence ID" value="XBV21495.1"/>
    <property type="molecule type" value="Genomic_DNA"/>
</dbReference>
<name>A0AAU7T3T8_9ACTN</name>
<evidence type="ECO:0000256" key="1">
    <source>
        <dbReference type="SAM" id="SignalP"/>
    </source>
</evidence>
<feature type="signal peptide" evidence="1">
    <location>
        <begin position="1"/>
        <end position="25"/>
    </location>
</feature>
<sequence length="617" mass="64339">MKRFVGAGVLCAGLVMPLVSVPAGAAPGDVKVSDQTYVRYDGGTDAVLAGCSTNNRQQNEPAASVAPHNPSLMSAGSNDYCTVPATGGTWAGFYYSGDGGTSWTNSLLPGYPGDTSAGGTASPLQQLGATNAGDPVQAWDNDGHLYYAGIAFNRARPALGSIWVARYGWPAGASPSYQFTTLVERGTPSPIFLGLFHDKIQLEVDRGADSPYAGNVYVCWARFTASGPNNGVFLARSSDGGRSFRSQKVSESVHGSQFCDIAVTRNGEVYVAWRQFEFRPTTGQLQGNAVAWVKSADGGKSFTKPAVATGFIGWDPGDQTVSAPAYGQAKYDACLRGDGTLGSCASPEPRAFARDCGDGPLACRSGYVFHRANTQVRITADPTTAGDPDEVFVAYDASVPGTQTSTGTTYGTISEGVGSQAAVYFLRTTTGGASWSAPARIDAQAVGHQYFPDIVADSGALHAVWQDSRFDGASGPGGRDFRSVPVGNIAVATNPPGAVSAGPGLAAFYATSADSGATWTVDLVSTANTMPQYEQFGDRDVPFFGDYNYIAASGTTAFMTWTDHRDVVAGPDPRYPVDGVDGFDVLQCRAANPDGTFGPDTCPNAGGLDQNIYGAVR</sequence>
<dbReference type="CDD" id="cd15482">
    <property type="entry name" value="Sialidase_non-viral"/>
    <property type="match status" value="1"/>
</dbReference>
<feature type="chain" id="PRO_5043851531" evidence="1">
    <location>
        <begin position="26"/>
        <end position="617"/>
    </location>
</feature>
<evidence type="ECO:0000313" key="2">
    <source>
        <dbReference type="EMBL" id="XBV21495.1"/>
    </source>
</evidence>
<dbReference type="Gene3D" id="2.120.10.10">
    <property type="match status" value="1"/>
</dbReference>
<gene>
    <name evidence="2" type="ORF">ABN611_23345</name>
</gene>
<accession>A0AAU7T3T8</accession>
<protein>
    <submittedName>
        <fullName evidence="2">Sialidase family protein</fullName>
        <ecNumber evidence="2">3.2.1.-</ecNumber>
    </submittedName>
</protein>
<dbReference type="GO" id="GO:0016798">
    <property type="term" value="F:hydrolase activity, acting on glycosyl bonds"/>
    <property type="evidence" value="ECO:0007669"/>
    <property type="project" value="UniProtKB-KW"/>
</dbReference>
<dbReference type="SUPFAM" id="SSF50939">
    <property type="entry name" value="Sialidases"/>
    <property type="match status" value="2"/>
</dbReference>
<proteinExistence type="predicted"/>
<dbReference type="AlphaFoldDB" id="A0AAU7T3T8"/>
<dbReference type="InterPro" id="IPR036278">
    <property type="entry name" value="Sialidase_sf"/>
</dbReference>
<reference evidence="2" key="1">
    <citation type="submission" date="2024-06" db="EMBL/GenBank/DDBJ databases">
        <title>Kribbella sp. strain HUAS MG21 genome sequences.</title>
        <authorList>
            <person name="Mo P."/>
        </authorList>
    </citation>
    <scope>NUCLEOTIDE SEQUENCE</scope>
    <source>
        <strain evidence="2">HUAS MG21</strain>
    </source>
</reference>
<keyword evidence="2" id="KW-0378">Hydrolase</keyword>
<dbReference type="RefSeq" id="WP_350274354.1">
    <property type="nucleotide sequence ID" value="NZ_CP158165.1"/>
</dbReference>
<keyword evidence="1" id="KW-0732">Signal</keyword>
<keyword evidence="2" id="KW-0326">Glycosidase</keyword>
<dbReference type="EC" id="3.2.1.-" evidence="2"/>
<organism evidence="2">
    <name type="scientific">Kribbella sp. HUAS MG21</name>
    <dbReference type="NCBI Taxonomy" id="3160966"/>
    <lineage>
        <taxon>Bacteria</taxon>
        <taxon>Bacillati</taxon>
        <taxon>Actinomycetota</taxon>
        <taxon>Actinomycetes</taxon>
        <taxon>Propionibacteriales</taxon>
        <taxon>Kribbellaceae</taxon>
        <taxon>Kribbella</taxon>
    </lineage>
</organism>